<evidence type="ECO:0000256" key="1">
    <source>
        <dbReference type="ARBA" id="ARBA00004561"/>
    </source>
</evidence>
<evidence type="ECO:0000256" key="5">
    <source>
        <dbReference type="SAM" id="SignalP"/>
    </source>
</evidence>
<gene>
    <name evidence="7" type="primary">sbcF3</name>
    <name evidence="7" type="ordered locus">SBG_2188</name>
</gene>
<dbReference type="InterPro" id="IPR000259">
    <property type="entry name" value="Adhesion_dom_fimbrial"/>
</dbReference>
<feature type="domain" description="Fimbrial-type adhesion" evidence="6">
    <location>
        <begin position="26"/>
        <end position="167"/>
    </location>
</feature>
<sequence>MKRILLLMSVFSPCLMASTAMVNVPIKGTITSSTCSFMADTVVNFGSVTALDINNNTVPEKDINMKIDCDWKATNMKLSFIPRAIVVGDNKTMQSGLAGVGFKLPLLQWLGLQNLSFNTEHTLPATEIPNGGGMKALRLKIKPVAIPSENIAIGNIDTTLIIRLSYD</sequence>
<evidence type="ECO:0000256" key="3">
    <source>
        <dbReference type="ARBA" id="ARBA00022729"/>
    </source>
</evidence>
<feature type="chain" id="PRO_5005331690" evidence="5">
    <location>
        <begin position="18"/>
        <end position="167"/>
    </location>
</feature>
<dbReference type="eggNOG" id="ENOG503296G">
    <property type="taxonomic scope" value="Bacteria"/>
</dbReference>
<dbReference type="GeneID" id="44981188"/>
<dbReference type="PANTHER" id="PTHR33420:SF3">
    <property type="entry name" value="FIMBRIAL SUBUNIT ELFA"/>
    <property type="match status" value="1"/>
</dbReference>
<dbReference type="InterPro" id="IPR008966">
    <property type="entry name" value="Adhesion_dom_sf"/>
</dbReference>
<comment type="subcellular location">
    <subcellularLocation>
        <location evidence="1">Fimbrium</location>
    </subcellularLocation>
</comment>
<reference evidence="7 8" key="1">
    <citation type="journal article" date="2011" name="PLoS Pathog.">
        <title>Salmonella bongori provides insights into the evolution of the Salmonellae.</title>
        <authorList>
            <person name="Fookes M."/>
            <person name="Schroeder G.N."/>
            <person name="Langridge G.C."/>
            <person name="Blondel C.J."/>
            <person name="Mammina C."/>
            <person name="Connor T.R."/>
            <person name="Seth-Smith H."/>
            <person name="Vernikos G.S."/>
            <person name="Robinson K.S."/>
            <person name="Sanders M."/>
            <person name="Petty N.K."/>
            <person name="Kingsley R.A."/>
            <person name="Baumler A.J."/>
            <person name="Nuccio S.P."/>
            <person name="Contreras I."/>
            <person name="Santiviago C.A."/>
            <person name="Maskell D."/>
            <person name="Barrow P."/>
            <person name="Humphrey T."/>
            <person name="Nastasi A."/>
            <person name="Roberts M."/>
            <person name="Frankel G."/>
            <person name="Parkhill J."/>
            <person name="Dougan G."/>
            <person name="Thomson N.R."/>
        </authorList>
    </citation>
    <scope>NUCLEOTIDE SEQUENCE [LARGE SCALE GENOMIC DNA]</scope>
    <source>
        <strain evidence="8">ATCC 43975 / DSM 13772 / NCTC 12419</strain>
    </source>
</reference>
<dbReference type="RefSeq" id="WP_015702949.1">
    <property type="nucleotide sequence ID" value="NC_015761.1"/>
</dbReference>
<dbReference type="SUPFAM" id="SSF49401">
    <property type="entry name" value="Bacterial adhesins"/>
    <property type="match status" value="1"/>
</dbReference>
<evidence type="ECO:0000256" key="2">
    <source>
        <dbReference type="ARBA" id="ARBA00006671"/>
    </source>
</evidence>
<dbReference type="InterPro" id="IPR036937">
    <property type="entry name" value="Adhesion_dom_fimbrial_sf"/>
</dbReference>
<evidence type="ECO:0000313" key="7">
    <source>
        <dbReference type="EMBL" id="CCC31248.1"/>
    </source>
</evidence>
<dbReference type="GO" id="GO:0009289">
    <property type="term" value="C:pilus"/>
    <property type="evidence" value="ECO:0007669"/>
    <property type="project" value="UniProtKB-SubCell"/>
</dbReference>
<dbReference type="Pfam" id="PF00419">
    <property type="entry name" value="Fimbrial"/>
    <property type="match status" value="1"/>
</dbReference>
<protein>
    <submittedName>
        <fullName evidence="7">Fimbrial subunit</fullName>
    </submittedName>
</protein>
<organism evidence="7 8">
    <name type="scientific">Salmonella bongori (strain ATCC 43975 / DSM 13772 / NCTC 12419)</name>
    <dbReference type="NCBI Taxonomy" id="218493"/>
    <lineage>
        <taxon>Bacteria</taxon>
        <taxon>Pseudomonadati</taxon>
        <taxon>Pseudomonadota</taxon>
        <taxon>Gammaproteobacteria</taxon>
        <taxon>Enterobacterales</taxon>
        <taxon>Enterobacteriaceae</taxon>
        <taxon>Salmonella</taxon>
    </lineage>
</organism>
<dbReference type="GO" id="GO:0043709">
    <property type="term" value="P:cell adhesion involved in single-species biofilm formation"/>
    <property type="evidence" value="ECO:0007669"/>
    <property type="project" value="TreeGrafter"/>
</dbReference>
<dbReference type="AlphaFoldDB" id="A0A0K0HCJ9"/>
<keyword evidence="4" id="KW-0281">Fimbrium</keyword>
<keyword evidence="3 5" id="KW-0732">Signal</keyword>
<dbReference type="EMBL" id="FR877557">
    <property type="protein sequence ID" value="CCC31248.1"/>
    <property type="molecule type" value="Genomic_DNA"/>
</dbReference>
<dbReference type="KEGG" id="sbg:SBG_2188"/>
<evidence type="ECO:0000256" key="4">
    <source>
        <dbReference type="ARBA" id="ARBA00023263"/>
    </source>
</evidence>
<comment type="similarity">
    <text evidence="2">Belongs to the fimbrial protein family.</text>
</comment>
<dbReference type="Proteomes" id="UP000000289">
    <property type="component" value="Chromosome"/>
</dbReference>
<dbReference type="Gene3D" id="2.60.40.1090">
    <property type="entry name" value="Fimbrial-type adhesion domain"/>
    <property type="match status" value="1"/>
</dbReference>
<dbReference type="PANTHER" id="PTHR33420">
    <property type="entry name" value="FIMBRIAL SUBUNIT ELFA-RELATED"/>
    <property type="match status" value="1"/>
</dbReference>
<accession>A0A0K0HCJ9</accession>
<evidence type="ECO:0000313" key="8">
    <source>
        <dbReference type="Proteomes" id="UP000000289"/>
    </source>
</evidence>
<feature type="signal peptide" evidence="5">
    <location>
        <begin position="1"/>
        <end position="17"/>
    </location>
</feature>
<name>A0A0K0HCJ9_SALBC</name>
<proteinExistence type="inferred from homology"/>
<dbReference type="InterPro" id="IPR050263">
    <property type="entry name" value="Bact_Fimbrial_Adh_Pro"/>
</dbReference>
<evidence type="ECO:0000259" key="6">
    <source>
        <dbReference type="Pfam" id="PF00419"/>
    </source>
</evidence>